<gene>
    <name evidence="2" type="ORF">V0288_05275</name>
</gene>
<protein>
    <submittedName>
        <fullName evidence="2">Transposase</fullName>
    </submittedName>
</protein>
<dbReference type="RefSeq" id="WP_332863981.1">
    <property type="nucleotide sequence ID" value="NZ_JBAFSM010000007.1"/>
</dbReference>
<dbReference type="EMBL" id="JBAFSM010000007">
    <property type="protein sequence ID" value="MEG3436523.1"/>
    <property type="molecule type" value="Genomic_DNA"/>
</dbReference>
<dbReference type="GO" id="GO:0003677">
    <property type="term" value="F:DNA binding"/>
    <property type="evidence" value="ECO:0007669"/>
    <property type="project" value="InterPro"/>
</dbReference>
<evidence type="ECO:0000259" key="1">
    <source>
        <dbReference type="Pfam" id="PF01548"/>
    </source>
</evidence>
<evidence type="ECO:0000313" key="3">
    <source>
        <dbReference type="Proteomes" id="UP001328733"/>
    </source>
</evidence>
<reference evidence="2 3" key="1">
    <citation type="submission" date="2024-01" db="EMBL/GenBank/DDBJ databases">
        <title>Genomic insights into the taxonomy and metabolism of the cyanobacterium Pannus brasiliensis CCIBt3594.</title>
        <authorList>
            <person name="Machado M."/>
            <person name="Botero N.B."/>
            <person name="Andreote A.P.D."/>
            <person name="Feitosa A.M.T."/>
            <person name="Popin R."/>
            <person name="Sivonen K."/>
            <person name="Fiore M.F."/>
        </authorList>
    </citation>
    <scope>NUCLEOTIDE SEQUENCE [LARGE SCALE GENOMIC DNA]</scope>
    <source>
        <strain evidence="2 3">CCIBt3594</strain>
    </source>
</reference>
<dbReference type="GO" id="GO:0006313">
    <property type="term" value="P:DNA transposition"/>
    <property type="evidence" value="ECO:0007669"/>
    <property type="project" value="InterPro"/>
</dbReference>
<organism evidence="2 3">
    <name type="scientific">Pannus brasiliensis CCIBt3594</name>
    <dbReference type="NCBI Taxonomy" id="1427578"/>
    <lineage>
        <taxon>Bacteria</taxon>
        <taxon>Bacillati</taxon>
        <taxon>Cyanobacteriota</taxon>
        <taxon>Cyanophyceae</taxon>
        <taxon>Oscillatoriophycideae</taxon>
        <taxon>Chroococcales</taxon>
        <taxon>Microcystaceae</taxon>
        <taxon>Pannus</taxon>
    </lineage>
</organism>
<accession>A0AAW9QT75</accession>
<dbReference type="Pfam" id="PF01548">
    <property type="entry name" value="DEDD_Tnp_IS110"/>
    <property type="match status" value="1"/>
</dbReference>
<keyword evidence="3" id="KW-1185">Reference proteome</keyword>
<dbReference type="InterPro" id="IPR002525">
    <property type="entry name" value="Transp_IS110-like_N"/>
</dbReference>
<dbReference type="GO" id="GO:0004803">
    <property type="term" value="F:transposase activity"/>
    <property type="evidence" value="ECO:0007669"/>
    <property type="project" value="InterPro"/>
</dbReference>
<proteinExistence type="predicted"/>
<evidence type="ECO:0000313" key="2">
    <source>
        <dbReference type="EMBL" id="MEG3436523.1"/>
    </source>
</evidence>
<name>A0AAW9QT75_9CHRO</name>
<feature type="domain" description="Transposase IS110-like N-terminal" evidence="1">
    <location>
        <begin position="63"/>
        <end position="169"/>
    </location>
</feature>
<dbReference type="AlphaFoldDB" id="A0AAW9QT75"/>
<comment type="caution">
    <text evidence="2">The sequence shown here is derived from an EMBL/GenBank/DDBJ whole genome shotgun (WGS) entry which is preliminary data.</text>
</comment>
<sequence>MLILGVDICANRAVVWPLSEVPKDPKAHWRRESEGRSKDPKGDPLTFYFTKAGIAGLLALEPDAIAMEPTGVHYSRLLWHICEAKGIPIYWVGHQQASNQRKSYGLPDKNDIADAFAIACYAHLYKDHPSYFLEFPHEIRRIRELYLQLKTIARLQSPALSRLKQQLAFEWPEKVGADLSPYNGRRSLILWLCGRKRSGRKSMYWDNEHSKSIAGEYSIEISHFTRKLAEMIDDYDLWAMEIEKELSNLVNHPIFDKYNRVFDEFNFGLRLRAILLSLVYPFDRFESIGAFKRRIGATRDEVSSGKSIAWKTGTGSKLCRTELYLWVYTSICGKANRPRSEVGKLVSAKYDGWIERASDPEQVEAFIRAKMQQDALEQVKAAFFRAVKPLIPVSEKERFDSVMNLMEISLKASISENTDKDKIKLNRKEAKRRMQNLVMSKTANFAARWLYRRLKATIA</sequence>
<dbReference type="Proteomes" id="UP001328733">
    <property type="component" value="Unassembled WGS sequence"/>
</dbReference>